<dbReference type="OrthoDB" id="2599194at2"/>
<name>A0A4Q1KS61_9FLAO</name>
<protein>
    <submittedName>
        <fullName evidence="1">DUF1569 domain-containing protein</fullName>
    </submittedName>
</protein>
<sequence length="152" mass="17664">MTKNIFTPEVTQELISRINQITPTQQPLWGKMNADQMLAHCNVAYSYTFEPEKFKKPGLIMGFMLKTFIKKMVTGEKPYPKNSRTSPEFVIVGSKDFETEKAKLIAYVRKCQELGESYFEGKENHSFGKMSSKEWNVLFYKHLNHHLTQFGV</sequence>
<dbReference type="Gene3D" id="1.20.120.450">
    <property type="entry name" value="dinb family like domain"/>
    <property type="match status" value="1"/>
</dbReference>
<keyword evidence="2" id="KW-1185">Reference proteome</keyword>
<evidence type="ECO:0000313" key="2">
    <source>
        <dbReference type="Proteomes" id="UP000289734"/>
    </source>
</evidence>
<dbReference type="Pfam" id="PF07606">
    <property type="entry name" value="DUF1569"/>
    <property type="match status" value="1"/>
</dbReference>
<organism evidence="1 2">
    <name type="scientific">Flavobacterium piscinae</name>
    <dbReference type="NCBI Taxonomy" id="2506424"/>
    <lineage>
        <taxon>Bacteria</taxon>
        <taxon>Pseudomonadati</taxon>
        <taxon>Bacteroidota</taxon>
        <taxon>Flavobacteriia</taxon>
        <taxon>Flavobacteriales</taxon>
        <taxon>Flavobacteriaceae</taxon>
        <taxon>Flavobacterium</taxon>
    </lineage>
</organism>
<comment type="caution">
    <text evidence="1">The sequence shown here is derived from an EMBL/GenBank/DDBJ whole genome shotgun (WGS) entry which is preliminary data.</text>
</comment>
<proteinExistence type="predicted"/>
<gene>
    <name evidence="1" type="ORF">EQG68_05635</name>
</gene>
<accession>A0A4Q1KS61</accession>
<dbReference type="AlphaFoldDB" id="A0A4Q1KS61"/>
<dbReference type="InterPro" id="IPR034660">
    <property type="entry name" value="DinB/YfiT-like"/>
</dbReference>
<reference evidence="2" key="1">
    <citation type="submission" date="2019-01" db="EMBL/GenBank/DDBJ databases">
        <title>Cytophagaceae bacterium strain CAR-16.</title>
        <authorList>
            <person name="Chen W.-M."/>
        </authorList>
    </citation>
    <scope>NUCLEOTIDE SEQUENCE [LARGE SCALE GENOMIC DNA]</scope>
    <source>
        <strain evidence="2">ICH-30</strain>
    </source>
</reference>
<dbReference type="RefSeq" id="WP_129463817.1">
    <property type="nucleotide sequence ID" value="NZ_SBKQ01000005.1"/>
</dbReference>
<dbReference type="EMBL" id="SBKQ01000005">
    <property type="protein sequence ID" value="RXR32973.1"/>
    <property type="molecule type" value="Genomic_DNA"/>
</dbReference>
<evidence type="ECO:0000313" key="1">
    <source>
        <dbReference type="EMBL" id="RXR32973.1"/>
    </source>
</evidence>
<dbReference type="Proteomes" id="UP000289734">
    <property type="component" value="Unassembled WGS sequence"/>
</dbReference>
<dbReference type="InterPro" id="IPR011463">
    <property type="entry name" value="DUF1569"/>
</dbReference>